<name>A0A2P2LS60_RHIMU</name>
<evidence type="ECO:0000259" key="2">
    <source>
        <dbReference type="PROSITE" id="PS51190"/>
    </source>
</evidence>
<sequence length="468" mass="50982">MEAASHGLYFATNELNIASIKAKSASGDLQGTVLAMRDCAYEANVALSAFGSVSRGHTALTSESGTMLEEVLAITEDLHDVYTLGREAAAVHQSLMGDLSKANAVLLPLESVLSKDVTAMTNAMTKERETKMEVSPIHGQAIYQSYCLRVREAIETYKPLVPSLTLSVKGLYSMLTRLAQTASLHAGNLHKALEVLGESQDVKSQGITLLRSDLEDCSNEFDDKGLDGLSRSDGESTRDFHGDPDLSWKDKGWISPPDTVYSNSSESGVTSAEASIPDSFNDQAEIIGQLSHGSEREIVADNLNYAPSSQSDYQENSVSNQSVSRREDVNNSEVGRATSLNEPNEQLVTVASSSDEAVTFPGESSPLLDEENSKVKIEAKDDEVSQSNKVEDEDHEDAYPASQGVSKFAQGKNAYAMSVLRRVEIKIDGQDITNNREISIREQVDYLLKQAMSVDNLCNMYEGWTPWI</sequence>
<dbReference type="GO" id="GO:0000184">
    <property type="term" value="P:nuclear-transcribed mRNA catabolic process, nonsense-mediated decay"/>
    <property type="evidence" value="ECO:0007669"/>
    <property type="project" value="TreeGrafter"/>
</dbReference>
<feature type="compositionally biased region" description="Polar residues" evidence="1">
    <location>
        <begin position="338"/>
        <end position="356"/>
    </location>
</feature>
<protein>
    <submittedName>
        <fullName evidence="3">Uncharacterized protein LOC105631693 isoform X1</fullName>
    </submittedName>
</protein>
<feature type="region of interest" description="Disordered" evidence="1">
    <location>
        <begin position="306"/>
        <end position="399"/>
    </location>
</feature>
<dbReference type="PANTHER" id="PTHR11139">
    <property type="entry name" value="ATAXIA TELANGIECTASIA MUTATED ATM -RELATED"/>
    <property type="match status" value="1"/>
</dbReference>
<dbReference type="PANTHER" id="PTHR11139:SF71">
    <property type="entry name" value="SERINE_THREONINE-PROTEIN KINASE SMG1"/>
    <property type="match status" value="1"/>
</dbReference>
<dbReference type="PROSITE" id="PS51190">
    <property type="entry name" value="FATC"/>
    <property type="match status" value="1"/>
</dbReference>
<feature type="compositionally biased region" description="Basic and acidic residues" evidence="1">
    <location>
        <begin position="225"/>
        <end position="252"/>
    </location>
</feature>
<feature type="compositionally biased region" description="Basic and acidic residues" evidence="1">
    <location>
        <begin position="371"/>
        <end position="383"/>
    </location>
</feature>
<dbReference type="EMBL" id="GGEC01040331">
    <property type="protein sequence ID" value="MBX20815.1"/>
    <property type="molecule type" value="Transcribed_RNA"/>
</dbReference>
<feature type="compositionally biased region" description="Polar residues" evidence="1">
    <location>
        <begin position="306"/>
        <end position="323"/>
    </location>
</feature>
<feature type="region of interest" description="Disordered" evidence="1">
    <location>
        <begin position="225"/>
        <end position="254"/>
    </location>
</feature>
<dbReference type="GO" id="GO:0004674">
    <property type="term" value="F:protein serine/threonine kinase activity"/>
    <property type="evidence" value="ECO:0007669"/>
    <property type="project" value="TreeGrafter"/>
</dbReference>
<proteinExistence type="predicted"/>
<dbReference type="Pfam" id="PF02260">
    <property type="entry name" value="FATC"/>
    <property type="match status" value="1"/>
</dbReference>
<dbReference type="InterPro" id="IPR050517">
    <property type="entry name" value="DDR_Repair_Kinase"/>
</dbReference>
<accession>A0A2P2LS60</accession>
<dbReference type="AlphaFoldDB" id="A0A2P2LS60"/>
<dbReference type="InterPro" id="IPR003152">
    <property type="entry name" value="FATC_dom"/>
</dbReference>
<dbReference type="SMART" id="SM01343">
    <property type="entry name" value="FATC"/>
    <property type="match status" value="1"/>
</dbReference>
<feature type="domain" description="FATC" evidence="2">
    <location>
        <begin position="436"/>
        <end position="468"/>
    </location>
</feature>
<dbReference type="GO" id="GO:0005634">
    <property type="term" value="C:nucleus"/>
    <property type="evidence" value="ECO:0007669"/>
    <property type="project" value="TreeGrafter"/>
</dbReference>
<evidence type="ECO:0000313" key="3">
    <source>
        <dbReference type="EMBL" id="MBX20815.1"/>
    </source>
</evidence>
<evidence type="ECO:0000256" key="1">
    <source>
        <dbReference type="SAM" id="MobiDB-lite"/>
    </source>
</evidence>
<reference evidence="3" key="1">
    <citation type="submission" date="2018-02" db="EMBL/GenBank/DDBJ databases">
        <title>Rhizophora mucronata_Transcriptome.</title>
        <authorList>
            <person name="Meera S.P."/>
            <person name="Sreeshan A."/>
            <person name="Augustine A."/>
        </authorList>
    </citation>
    <scope>NUCLEOTIDE SEQUENCE</scope>
    <source>
        <tissue evidence="3">Leaf</tissue>
    </source>
</reference>
<organism evidence="3">
    <name type="scientific">Rhizophora mucronata</name>
    <name type="common">Asiatic mangrove</name>
    <dbReference type="NCBI Taxonomy" id="61149"/>
    <lineage>
        <taxon>Eukaryota</taxon>
        <taxon>Viridiplantae</taxon>
        <taxon>Streptophyta</taxon>
        <taxon>Embryophyta</taxon>
        <taxon>Tracheophyta</taxon>
        <taxon>Spermatophyta</taxon>
        <taxon>Magnoliopsida</taxon>
        <taxon>eudicotyledons</taxon>
        <taxon>Gunneridae</taxon>
        <taxon>Pentapetalae</taxon>
        <taxon>rosids</taxon>
        <taxon>fabids</taxon>
        <taxon>Malpighiales</taxon>
        <taxon>Rhizophoraceae</taxon>
        <taxon>Rhizophora</taxon>
    </lineage>
</organism>